<evidence type="ECO:0000313" key="15">
    <source>
        <dbReference type="Proteomes" id="UP000306192"/>
    </source>
</evidence>
<dbReference type="Pfam" id="PF08245">
    <property type="entry name" value="Mur_ligase_M"/>
    <property type="match status" value="1"/>
</dbReference>
<accession>A0A4T2BV12</accession>
<dbReference type="EC" id="6.3.2.17" evidence="3"/>
<dbReference type="InterPro" id="IPR004101">
    <property type="entry name" value="Mur_ligase_C"/>
</dbReference>
<comment type="similarity">
    <text evidence="2">Belongs to the folylpolyglutamate synthase family.</text>
</comment>
<dbReference type="InterPro" id="IPR018109">
    <property type="entry name" value="Folylpolyglutamate_synth_CS"/>
</dbReference>
<comment type="catalytic activity">
    <reaction evidence="10">
        <text>(6S)-5,6,7,8-tetrahydrofolyl-(gamma-L-Glu)(n) + L-glutamate + ATP = (6S)-5,6,7,8-tetrahydrofolyl-(gamma-L-Glu)(n+1) + ADP + phosphate + H(+)</text>
        <dbReference type="Rhea" id="RHEA:10580"/>
        <dbReference type="Rhea" id="RHEA-COMP:14738"/>
        <dbReference type="Rhea" id="RHEA-COMP:14740"/>
        <dbReference type="ChEBI" id="CHEBI:15378"/>
        <dbReference type="ChEBI" id="CHEBI:29985"/>
        <dbReference type="ChEBI" id="CHEBI:30616"/>
        <dbReference type="ChEBI" id="CHEBI:43474"/>
        <dbReference type="ChEBI" id="CHEBI:141005"/>
        <dbReference type="ChEBI" id="CHEBI:456216"/>
        <dbReference type="EC" id="6.3.2.17"/>
    </reaction>
</comment>
<dbReference type="InterPro" id="IPR001645">
    <property type="entry name" value="Folylpolyglutamate_synth"/>
</dbReference>
<evidence type="ECO:0000256" key="7">
    <source>
        <dbReference type="ARBA" id="ARBA00022840"/>
    </source>
</evidence>
<dbReference type="Gene3D" id="3.40.1190.10">
    <property type="entry name" value="Mur-like, catalytic domain"/>
    <property type="match status" value="1"/>
</dbReference>
<dbReference type="Gene3D" id="3.90.190.20">
    <property type="entry name" value="Mur ligase, C-terminal domain"/>
    <property type="match status" value="1"/>
</dbReference>
<keyword evidence="8" id="KW-0460">Magnesium</keyword>
<evidence type="ECO:0000256" key="6">
    <source>
        <dbReference type="ARBA" id="ARBA00022741"/>
    </source>
</evidence>
<dbReference type="GO" id="GO:0004326">
    <property type="term" value="F:tetrahydrofolylpolyglutamate synthase activity"/>
    <property type="evidence" value="ECO:0007669"/>
    <property type="project" value="UniProtKB-EC"/>
</dbReference>
<evidence type="ECO:0000256" key="4">
    <source>
        <dbReference type="ARBA" id="ARBA00022598"/>
    </source>
</evidence>
<dbReference type="InterPro" id="IPR036565">
    <property type="entry name" value="Mur-like_cat_sf"/>
</dbReference>
<dbReference type="SUPFAM" id="SSF53623">
    <property type="entry name" value="MurD-like peptide ligases, catalytic domain"/>
    <property type="match status" value="1"/>
</dbReference>
<dbReference type="InterPro" id="IPR036615">
    <property type="entry name" value="Mur_ligase_C_dom_sf"/>
</dbReference>
<keyword evidence="15" id="KW-1185">Reference proteome</keyword>
<evidence type="ECO:0000256" key="8">
    <source>
        <dbReference type="ARBA" id="ARBA00022842"/>
    </source>
</evidence>
<dbReference type="GO" id="GO:0005524">
    <property type="term" value="F:ATP binding"/>
    <property type="evidence" value="ECO:0007669"/>
    <property type="project" value="UniProtKB-KW"/>
</dbReference>
<dbReference type="EMBL" id="QYRT01000027">
    <property type="protein sequence ID" value="TIH34361.1"/>
    <property type="molecule type" value="Genomic_DNA"/>
</dbReference>
<name>A0A4T2BV12_9MICO</name>
<dbReference type="PANTHER" id="PTHR11136">
    <property type="entry name" value="FOLYLPOLYGLUTAMATE SYNTHASE-RELATED"/>
    <property type="match status" value="1"/>
</dbReference>
<protein>
    <recommendedName>
        <fullName evidence="3">tetrahydrofolate synthase</fullName>
        <ecNumber evidence="3">6.3.2.17</ecNumber>
    </recommendedName>
    <alternativeName>
        <fullName evidence="9">Tetrahydrofolylpolyglutamate synthase</fullName>
    </alternativeName>
</protein>
<dbReference type="GO" id="GO:0008841">
    <property type="term" value="F:dihydrofolate synthase activity"/>
    <property type="evidence" value="ECO:0007669"/>
    <property type="project" value="TreeGrafter"/>
</dbReference>
<dbReference type="PROSITE" id="PS01011">
    <property type="entry name" value="FOLYLPOLYGLU_SYNT_1"/>
    <property type="match status" value="1"/>
</dbReference>
<evidence type="ECO:0000256" key="10">
    <source>
        <dbReference type="ARBA" id="ARBA00047493"/>
    </source>
</evidence>
<evidence type="ECO:0000259" key="13">
    <source>
        <dbReference type="Pfam" id="PF08245"/>
    </source>
</evidence>
<dbReference type="Pfam" id="PF02875">
    <property type="entry name" value="Mur_ligase_C"/>
    <property type="match status" value="1"/>
</dbReference>
<evidence type="ECO:0000256" key="9">
    <source>
        <dbReference type="ARBA" id="ARBA00030592"/>
    </source>
</evidence>
<sequence length="473" mass="49389">MADAYDEQLVTGAGDGENADQDDLPDEFVEAGDEVYAELLTRLGEAAPQPRLSATRKVVELLGDPHHAYPIIHITGTNGKTSTSRITEGILRAYGLRTGLFTSPHLERLNERIVIDGKPISNEALAANWADISPFIGLVDAELTGAGEPRLTFFEALTVLAYASFADAPIDVGVIEVGMGGEWDSTNVADGQVAVFTPISLDHTARLGNTVAEIARTKSGIVKPAAQVVTARQEPEAFAELKRAAELSESNLVAEGENFSVLSTSVAVGGQMVSIKGIAGTYRDIFLPLYGSHQAQNAAVAVAAVESFLGGGATALVDDVLVEAFATATSPGRLQLVGTEPTVLVDAAHNPGGAIALAAAVKEYFSFEKVVAVVSVLDDKDAEGIIRALEPVVNEFVVTQSGSDRAIDADELASIVVGIVGAERVVVELDPRVAAELARESAGASDRGAVLVTGSITLVGEIITLARDEGWKP</sequence>
<dbReference type="InterPro" id="IPR013221">
    <property type="entry name" value="Mur_ligase_cen"/>
</dbReference>
<evidence type="ECO:0000256" key="11">
    <source>
        <dbReference type="SAM" id="MobiDB-lite"/>
    </source>
</evidence>
<evidence type="ECO:0000256" key="5">
    <source>
        <dbReference type="ARBA" id="ARBA00022723"/>
    </source>
</evidence>
<evidence type="ECO:0000259" key="12">
    <source>
        <dbReference type="Pfam" id="PF02875"/>
    </source>
</evidence>
<keyword evidence="6" id="KW-0547">Nucleotide-binding</keyword>
<dbReference type="SUPFAM" id="SSF53244">
    <property type="entry name" value="MurD-like peptide ligases, peptide-binding domain"/>
    <property type="match status" value="1"/>
</dbReference>
<reference evidence="14 15" key="1">
    <citation type="journal article" date="2019" name="Microorganisms">
        <title>Systematic Affiliation and Genome Analysis of Subtercola vilae DB165(T) with Particular Emphasis on Cold Adaptation of an Isolate from a High-Altitude Cold Volcano Lake.</title>
        <authorList>
            <person name="Villalobos A.S."/>
            <person name="Wiese J."/>
            <person name="Imhoff J.F."/>
            <person name="Dorador C."/>
            <person name="Keller A."/>
            <person name="Hentschel U."/>
        </authorList>
    </citation>
    <scope>NUCLEOTIDE SEQUENCE [LARGE SCALE GENOMIC DNA]</scope>
    <source>
        <strain evidence="14 15">DB165</strain>
    </source>
</reference>
<keyword evidence="4" id="KW-0436">Ligase</keyword>
<dbReference type="GO" id="GO:0046872">
    <property type="term" value="F:metal ion binding"/>
    <property type="evidence" value="ECO:0007669"/>
    <property type="project" value="UniProtKB-KW"/>
</dbReference>
<feature type="domain" description="Mur ligase C-terminal" evidence="12">
    <location>
        <begin position="332"/>
        <end position="455"/>
    </location>
</feature>
<evidence type="ECO:0000256" key="2">
    <source>
        <dbReference type="ARBA" id="ARBA00008276"/>
    </source>
</evidence>
<dbReference type="GO" id="GO:0005737">
    <property type="term" value="C:cytoplasm"/>
    <property type="evidence" value="ECO:0007669"/>
    <property type="project" value="TreeGrafter"/>
</dbReference>
<comment type="cofactor">
    <cofactor evidence="1">
        <name>Mg(2+)</name>
        <dbReference type="ChEBI" id="CHEBI:18420"/>
    </cofactor>
</comment>
<feature type="domain" description="Mur ligase central" evidence="13">
    <location>
        <begin position="74"/>
        <end position="305"/>
    </location>
</feature>
<keyword evidence="5" id="KW-0479">Metal-binding</keyword>
<dbReference type="Proteomes" id="UP000306192">
    <property type="component" value="Unassembled WGS sequence"/>
</dbReference>
<dbReference type="OrthoDB" id="9809356at2"/>
<dbReference type="AlphaFoldDB" id="A0A4T2BV12"/>
<feature type="region of interest" description="Disordered" evidence="11">
    <location>
        <begin position="1"/>
        <end position="22"/>
    </location>
</feature>
<dbReference type="NCBIfam" id="TIGR01499">
    <property type="entry name" value="folC"/>
    <property type="match status" value="1"/>
</dbReference>
<evidence type="ECO:0000256" key="1">
    <source>
        <dbReference type="ARBA" id="ARBA00001946"/>
    </source>
</evidence>
<dbReference type="FunFam" id="3.40.1190.10:FF:000011">
    <property type="entry name" value="Folylpolyglutamate synthase/dihydrofolate synthase"/>
    <property type="match status" value="1"/>
</dbReference>
<keyword evidence="7" id="KW-0067">ATP-binding</keyword>
<dbReference type="PANTHER" id="PTHR11136:SF0">
    <property type="entry name" value="DIHYDROFOLATE SYNTHETASE-RELATED"/>
    <property type="match status" value="1"/>
</dbReference>
<organism evidence="14 15">
    <name type="scientific">Subtercola vilae</name>
    <dbReference type="NCBI Taxonomy" id="2056433"/>
    <lineage>
        <taxon>Bacteria</taxon>
        <taxon>Bacillati</taxon>
        <taxon>Actinomycetota</taxon>
        <taxon>Actinomycetes</taxon>
        <taxon>Micrococcales</taxon>
        <taxon>Microbacteriaceae</taxon>
        <taxon>Subtercola</taxon>
    </lineage>
</organism>
<gene>
    <name evidence="14" type="ORF">D4765_13075</name>
</gene>
<evidence type="ECO:0000256" key="3">
    <source>
        <dbReference type="ARBA" id="ARBA00013025"/>
    </source>
</evidence>
<dbReference type="PIRSF" id="PIRSF001563">
    <property type="entry name" value="Folylpolyglu_synth"/>
    <property type="match status" value="1"/>
</dbReference>
<proteinExistence type="inferred from homology"/>
<comment type="caution">
    <text evidence="14">The sequence shown here is derived from an EMBL/GenBank/DDBJ whole genome shotgun (WGS) entry which is preliminary data.</text>
</comment>
<evidence type="ECO:0000313" key="14">
    <source>
        <dbReference type="EMBL" id="TIH34361.1"/>
    </source>
</evidence>